<accession>A0ABN2UGE1</accession>
<protein>
    <recommendedName>
        <fullName evidence="1">Trypsin-co-occurring domain-containing protein</fullName>
    </recommendedName>
</protein>
<name>A0ABN2UGE1_9ACTN</name>
<evidence type="ECO:0000313" key="3">
    <source>
        <dbReference type="Proteomes" id="UP001500751"/>
    </source>
</evidence>
<dbReference type="RefSeq" id="WP_344667268.1">
    <property type="nucleotide sequence ID" value="NZ_BAAAQN010000023.1"/>
</dbReference>
<keyword evidence="3" id="KW-1185">Reference proteome</keyword>
<comment type="caution">
    <text evidence="2">The sequence shown here is derived from an EMBL/GenBank/DDBJ whole genome shotgun (WGS) entry which is preliminary data.</text>
</comment>
<proteinExistence type="predicted"/>
<feature type="domain" description="Trypsin-co-occurring" evidence="1">
    <location>
        <begin position="31"/>
        <end position="137"/>
    </location>
</feature>
<dbReference type="EMBL" id="BAAAQN010000023">
    <property type="protein sequence ID" value="GAA2036228.1"/>
    <property type="molecule type" value="Genomic_DNA"/>
</dbReference>
<dbReference type="NCBIfam" id="NF041216">
    <property type="entry name" value="CU044_2847_fam"/>
    <property type="match status" value="1"/>
</dbReference>
<reference evidence="2 3" key="1">
    <citation type="journal article" date="2019" name="Int. J. Syst. Evol. Microbiol.">
        <title>The Global Catalogue of Microorganisms (GCM) 10K type strain sequencing project: providing services to taxonomists for standard genome sequencing and annotation.</title>
        <authorList>
            <consortium name="The Broad Institute Genomics Platform"/>
            <consortium name="The Broad Institute Genome Sequencing Center for Infectious Disease"/>
            <person name="Wu L."/>
            <person name="Ma J."/>
        </authorList>
    </citation>
    <scope>NUCLEOTIDE SEQUENCE [LARGE SCALE GENOMIC DNA]</scope>
    <source>
        <strain evidence="2 3">JCM 16014</strain>
    </source>
</reference>
<sequence length="154" mass="15784">MAELLEILLPGGVVYARVEVAPGEDVASLAEVDVPVAGGGGAGVGVGADDLETIPEVGDVGVRNLFRKVKKLADFKETIQHVAVSVHESFAALEPEKVPDKVAVEFSIEIAAKSGQLVGVVAEAGTKAALKVSVEWTGMAARVAADAAAKQKKN</sequence>
<evidence type="ECO:0000313" key="2">
    <source>
        <dbReference type="EMBL" id="GAA2036228.1"/>
    </source>
</evidence>
<dbReference type="InterPro" id="IPR045794">
    <property type="entry name" value="Trypco1"/>
</dbReference>
<dbReference type="Proteomes" id="UP001500751">
    <property type="component" value="Unassembled WGS sequence"/>
</dbReference>
<organism evidence="2 3">
    <name type="scientific">Catenulispora yoronensis</name>
    <dbReference type="NCBI Taxonomy" id="450799"/>
    <lineage>
        <taxon>Bacteria</taxon>
        <taxon>Bacillati</taxon>
        <taxon>Actinomycetota</taxon>
        <taxon>Actinomycetes</taxon>
        <taxon>Catenulisporales</taxon>
        <taxon>Catenulisporaceae</taxon>
        <taxon>Catenulispora</taxon>
    </lineage>
</organism>
<gene>
    <name evidence="2" type="ORF">GCM10009839_41370</name>
</gene>
<evidence type="ECO:0000259" key="1">
    <source>
        <dbReference type="Pfam" id="PF19493"/>
    </source>
</evidence>
<dbReference type="Pfam" id="PF19493">
    <property type="entry name" value="Trypco1"/>
    <property type="match status" value="1"/>
</dbReference>